<reference evidence="2" key="1">
    <citation type="journal article" date="2012" name="Science">
        <title>The Paleozoic origin of enzymatic lignin decomposition reconstructed from 31 fungal genomes.</title>
        <authorList>
            <person name="Floudas D."/>
            <person name="Binder M."/>
            <person name="Riley R."/>
            <person name="Barry K."/>
            <person name="Blanchette R.A."/>
            <person name="Henrissat B."/>
            <person name="Martinez A.T."/>
            <person name="Otillar R."/>
            <person name="Spatafora J.W."/>
            <person name="Yadav J.S."/>
            <person name="Aerts A."/>
            <person name="Benoit I."/>
            <person name="Boyd A."/>
            <person name="Carlson A."/>
            <person name="Copeland A."/>
            <person name="Coutinho P.M."/>
            <person name="de Vries R.P."/>
            <person name="Ferreira P."/>
            <person name="Findley K."/>
            <person name="Foster B."/>
            <person name="Gaskell J."/>
            <person name="Glotzer D."/>
            <person name="Gorecki P."/>
            <person name="Heitman J."/>
            <person name="Hesse C."/>
            <person name="Hori C."/>
            <person name="Igarashi K."/>
            <person name="Jurgens J.A."/>
            <person name="Kallen N."/>
            <person name="Kersten P."/>
            <person name="Kohler A."/>
            <person name="Kuees U."/>
            <person name="Kumar T.K.A."/>
            <person name="Kuo A."/>
            <person name="LaButti K."/>
            <person name="Larrondo L.F."/>
            <person name="Lindquist E."/>
            <person name="Ling A."/>
            <person name="Lombard V."/>
            <person name="Lucas S."/>
            <person name="Lundell T."/>
            <person name="Martin R."/>
            <person name="McLaughlin D.J."/>
            <person name="Morgenstern I."/>
            <person name="Morin E."/>
            <person name="Murat C."/>
            <person name="Nagy L.G."/>
            <person name="Nolan M."/>
            <person name="Ohm R.A."/>
            <person name="Patyshakuliyeva A."/>
            <person name="Rokas A."/>
            <person name="Ruiz-Duenas F.J."/>
            <person name="Sabat G."/>
            <person name="Salamov A."/>
            <person name="Samejima M."/>
            <person name="Schmutz J."/>
            <person name="Slot J.C."/>
            <person name="St John F."/>
            <person name="Stenlid J."/>
            <person name="Sun H."/>
            <person name="Sun S."/>
            <person name="Syed K."/>
            <person name="Tsang A."/>
            <person name="Wiebenga A."/>
            <person name="Young D."/>
            <person name="Pisabarro A."/>
            <person name="Eastwood D.C."/>
            <person name="Martin F."/>
            <person name="Cullen D."/>
            <person name="Grigoriev I.V."/>
            <person name="Hibbett D.S."/>
        </authorList>
    </citation>
    <scope>NUCLEOTIDE SEQUENCE [LARGE SCALE GENOMIC DNA]</scope>
    <source>
        <strain evidence="2">TFB10046</strain>
    </source>
</reference>
<proteinExistence type="predicted"/>
<name>J0WJT4_AURST</name>
<dbReference type="EMBL" id="JH688872">
    <property type="protein sequence ID" value="EJD32538.1"/>
    <property type="molecule type" value="Genomic_DNA"/>
</dbReference>
<dbReference type="Proteomes" id="UP000006514">
    <property type="component" value="Unassembled WGS sequence"/>
</dbReference>
<dbReference type="SUPFAM" id="SSF53474">
    <property type="entry name" value="alpha/beta-Hydrolases"/>
    <property type="match status" value="1"/>
</dbReference>
<dbReference type="InterPro" id="IPR029058">
    <property type="entry name" value="AB_hydrolase_fold"/>
</dbReference>
<evidence type="ECO:0008006" key="3">
    <source>
        <dbReference type="Google" id="ProtNLM"/>
    </source>
</evidence>
<dbReference type="AlphaFoldDB" id="J0WJT4"/>
<gene>
    <name evidence="1" type="ORF">AURDEDRAFT_178376</name>
</gene>
<dbReference type="KEGG" id="adl:AURDEDRAFT_178376"/>
<evidence type="ECO:0000313" key="1">
    <source>
        <dbReference type="EMBL" id="EJD32538.1"/>
    </source>
</evidence>
<sequence>MRDGRLSRARVYHSAKLAAGPRPLVMYIFGGRWAFSDPAQVAMQAKAVAEATGAVVMSLTASRLRTPPHMWWPAPALRGDHVMQGDDWHWVSPSLLTLAALNELDLSSPP</sequence>
<organism evidence="1 2">
    <name type="scientific">Auricularia subglabra (strain TFB-10046 / SS5)</name>
    <name type="common">White-rot fungus</name>
    <name type="synonym">Auricularia delicata (strain TFB10046)</name>
    <dbReference type="NCBI Taxonomy" id="717982"/>
    <lineage>
        <taxon>Eukaryota</taxon>
        <taxon>Fungi</taxon>
        <taxon>Dikarya</taxon>
        <taxon>Basidiomycota</taxon>
        <taxon>Agaricomycotina</taxon>
        <taxon>Agaricomycetes</taxon>
        <taxon>Auriculariales</taxon>
        <taxon>Auriculariaceae</taxon>
        <taxon>Auricularia</taxon>
    </lineage>
</organism>
<dbReference type="OrthoDB" id="408631at2759"/>
<accession>J0WJT4</accession>
<keyword evidence="2" id="KW-1185">Reference proteome</keyword>
<dbReference type="InParanoid" id="J0WJT4"/>
<evidence type="ECO:0000313" key="2">
    <source>
        <dbReference type="Proteomes" id="UP000006514"/>
    </source>
</evidence>
<protein>
    <recommendedName>
        <fullName evidence="3">Alpha/beta hydrolase fold-3 domain-containing protein</fullName>
    </recommendedName>
</protein>
<dbReference type="Gene3D" id="3.40.50.1820">
    <property type="entry name" value="alpha/beta hydrolase"/>
    <property type="match status" value="1"/>
</dbReference>